<dbReference type="Pfam" id="PF16220">
    <property type="entry name" value="DUF4880"/>
    <property type="match status" value="1"/>
</dbReference>
<feature type="transmembrane region" description="Helical" evidence="1">
    <location>
        <begin position="84"/>
        <end position="103"/>
    </location>
</feature>
<dbReference type="PANTHER" id="PTHR30273:SF2">
    <property type="entry name" value="PROTEIN FECR"/>
    <property type="match status" value="1"/>
</dbReference>
<keyword evidence="1" id="KW-1133">Transmembrane helix</keyword>
<proteinExistence type="predicted"/>
<dbReference type="Pfam" id="PF04773">
    <property type="entry name" value="FecR"/>
    <property type="match status" value="1"/>
</dbReference>
<dbReference type="GO" id="GO:0016989">
    <property type="term" value="F:sigma factor antagonist activity"/>
    <property type="evidence" value="ECO:0007669"/>
    <property type="project" value="TreeGrafter"/>
</dbReference>
<feature type="domain" description="FecR protein" evidence="2">
    <location>
        <begin position="113"/>
        <end position="204"/>
    </location>
</feature>
<name>A0AAU8S052_PSEPU</name>
<evidence type="ECO:0000256" key="1">
    <source>
        <dbReference type="SAM" id="Phobius"/>
    </source>
</evidence>
<dbReference type="InterPro" id="IPR032623">
    <property type="entry name" value="FecR_N"/>
</dbReference>
<dbReference type="Gene3D" id="2.60.120.1440">
    <property type="match status" value="1"/>
</dbReference>
<dbReference type="PANTHER" id="PTHR30273">
    <property type="entry name" value="PERIPLASMIC SIGNAL SENSOR AND SIGMA FACTOR ACTIVATOR FECR-RELATED"/>
    <property type="match status" value="1"/>
</dbReference>
<evidence type="ECO:0000313" key="4">
    <source>
        <dbReference type="EMBL" id="AJQ49270.1"/>
    </source>
</evidence>
<dbReference type="PIRSF" id="PIRSF018266">
    <property type="entry name" value="FecR"/>
    <property type="match status" value="1"/>
</dbReference>
<evidence type="ECO:0000259" key="3">
    <source>
        <dbReference type="Pfam" id="PF16220"/>
    </source>
</evidence>
<dbReference type="EMBL" id="CP010979">
    <property type="protein sequence ID" value="AJQ49270.1"/>
    <property type="molecule type" value="Genomic_DNA"/>
</dbReference>
<keyword evidence="1" id="KW-0472">Membrane</keyword>
<evidence type="ECO:0000313" key="5">
    <source>
        <dbReference type="Proteomes" id="UP000033260"/>
    </source>
</evidence>
<dbReference type="InterPro" id="IPR006860">
    <property type="entry name" value="FecR"/>
</dbReference>
<protein>
    <submittedName>
        <fullName evidence="4">Iron dicitrate transport regulator FecR</fullName>
    </submittedName>
</protein>
<dbReference type="Gene3D" id="3.55.50.30">
    <property type="match status" value="1"/>
</dbReference>
<keyword evidence="1" id="KW-0812">Transmembrane</keyword>
<reference evidence="4 5" key="1">
    <citation type="submission" date="2015-02" db="EMBL/GenBank/DDBJ databases">
        <title>Complete Genome Sequencing of Pseudomonas putida S13.1.2.</title>
        <authorList>
            <person name="Chong T.M."/>
            <person name="Chan K.G."/>
            <person name="Dessaux Y."/>
        </authorList>
    </citation>
    <scope>NUCLEOTIDE SEQUENCE [LARGE SCALE GENOMIC DNA]</scope>
    <source>
        <strain evidence="4 5">S13.1.2</strain>
    </source>
</reference>
<dbReference type="Proteomes" id="UP000033260">
    <property type="component" value="Chromosome"/>
</dbReference>
<dbReference type="InterPro" id="IPR012373">
    <property type="entry name" value="Ferrdict_sens_TM"/>
</dbReference>
<feature type="domain" description="FecR N-terminal" evidence="3">
    <location>
        <begin position="19"/>
        <end position="60"/>
    </location>
</feature>
<accession>A0AAU8S052</accession>
<gene>
    <name evidence="4" type="ORF">N805_19515</name>
</gene>
<dbReference type="RefSeq" id="WP_019472357.1">
    <property type="nucleotide sequence ID" value="NZ_CP010979.1"/>
</dbReference>
<dbReference type="AlphaFoldDB" id="A0AAU8S052"/>
<evidence type="ECO:0000259" key="2">
    <source>
        <dbReference type="Pfam" id="PF04773"/>
    </source>
</evidence>
<organism evidence="4 5">
    <name type="scientific">Pseudomonas putida S13.1.2</name>
    <dbReference type="NCBI Taxonomy" id="1384061"/>
    <lineage>
        <taxon>Bacteria</taxon>
        <taxon>Pseudomonadati</taxon>
        <taxon>Pseudomonadota</taxon>
        <taxon>Gammaproteobacteria</taxon>
        <taxon>Pseudomonadales</taxon>
        <taxon>Pseudomonadaceae</taxon>
        <taxon>Pseudomonas</taxon>
    </lineage>
</organism>
<sequence>MTNGTATPDDAIAQHVLAQAASWLMLMQEGPLLPAQQLELERWRLANDEHERAWKRAQRLLSRLGSLPPTLARQTLQRPQGRRAVLRGLVLLMGAAPLGWWGWRSQAGRFTSDYQTAVGERTNARLADGTQIILNTDSALQLVFDSAQRLLHLRRGEVYIVTAADPRPLMVQTGHGQLLALGTRFSVRQLADETLLEVYEGAVQVRPDSASVAAGENIIRAGQQVRFSRERLGLVGEVHETSLAWQRGLLVADDMPLQQWAQALMRYADQRLECDPALSELRVSGTFPVDDLPLALAMLAQTYGLQVRQGDGRLVISRL</sequence>